<accession>A0A699YHB8</accession>
<protein>
    <recommendedName>
        <fullName evidence="3">Tyrosine specific protein phosphatases domain-containing protein</fullName>
    </recommendedName>
</protein>
<gene>
    <name evidence="1" type="ORF">HaLaN_04738</name>
</gene>
<proteinExistence type="predicted"/>
<name>A0A699YHB8_HAELA</name>
<dbReference type="SUPFAM" id="SSF52799">
    <property type="entry name" value="(Phosphotyrosine protein) phosphatases II"/>
    <property type="match status" value="1"/>
</dbReference>
<evidence type="ECO:0008006" key="3">
    <source>
        <dbReference type="Google" id="ProtNLM"/>
    </source>
</evidence>
<dbReference type="Gene3D" id="3.90.190.10">
    <property type="entry name" value="Protein tyrosine phosphatase superfamily"/>
    <property type="match status" value="1"/>
</dbReference>
<dbReference type="Pfam" id="PF14566">
    <property type="entry name" value="PTPlike_phytase"/>
    <property type="match status" value="1"/>
</dbReference>
<organism evidence="1 2">
    <name type="scientific">Haematococcus lacustris</name>
    <name type="common">Green alga</name>
    <name type="synonym">Haematococcus pluvialis</name>
    <dbReference type="NCBI Taxonomy" id="44745"/>
    <lineage>
        <taxon>Eukaryota</taxon>
        <taxon>Viridiplantae</taxon>
        <taxon>Chlorophyta</taxon>
        <taxon>core chlorophytes</taxon>
        <taxon>Chlorophyceae</taxon>
        <taxon>CS clade</taxon>
        <taxon>Chlamydomonadales</taxon>
        <taxon>Haematococcaceae</taxon>
        <taxon>Haematococcus</taxon>
    </lineage>
</organism>
<feature type="non-terminal residue" evidence="1">
    <location>
        <position position="348"/>
    </location>
</feature>
<dbReference type="Proteomes" id="UP000485058">
    <property type="component" value="Unassembled WGS sequence"/>
</dbReference>
<dbReference type="InterPro" id="IPR029021">
    <property type="entry name" value="Prot-tyrosine_phosphatase-like"/>
</dbReference>
<evidence type="ECO:0000313" key="2">
    <source>
        <dbReference type="Proteomes" id="UP000485058"/>
    </source>
</evidence>
<dbReference type="PANTHER" id="PTHR23339">
    <property type="entry name" value="TYROSINE SPECIFIC PROTEIN PHOSPHATASE AND DUAL SPECIFICITY PROTEIN PHOSPHATASE"/>
    <property type="match status" value="1"/>
</dbReference>
<sequence>MPVAGQINKAQVSGGGAIDADLVIANRSGDVLIKHTVLKADHFPSCHNTKLTPILEGAPNFRKVESEVTAAGSGIAEAQDAHHMLMAVEGIQVYGVAIPTVAGLRQVVNTMMACNGVRKVYWQNLREEPLVFINGNPRVEDMELRLKADILAEAAQFDNQILVMHENEDLSLYDHWEPVTAADVQTPQEVYAELKADGYDVDYLRVPITDEKAPKDEDFEELIHRLWAIPEDAGIIFNCQMGRGRTTTGMVIAALLWLRRMESFPVKKGKPETRASVPAWFRQAAGPLAARGVSPLAAKEGTLEGRLKAGNYGAVRSLLRALEKPGPSPPWCMLQGNEAKVVLDAVID</sequence>
<keyword evidence="2" id="KW-1185">Reference proteome</keyword>
<dbReference type="CDD" id="cd14496">
    <property type="entry name" value="PTP_paladin"/>
    <property type="match status" value="1"/>
</dbReference>
<dbReference type="AlphaFoldDB" id="A0A699YHB8"/>
<evidence type="ECO:0000313" key="1">
    <source>
        <dbReference type="EMBL" id="GFH09567.1"/>
    </source>
</evidence>
<dbReference type="SMART" id="SM01301">
    <property type="entry name" value="PTPlike_phytase"/>
    <property type="match status" value="1"/>
</dbReference>
<dbReference type="EMBL" id="BLLF01000244">
    <property type="protein sequence ID" value="GFH09567.1"/>
    <property type="molecule type" value="Genomic_DNA"/>
</dbReference>
<comment type="caution">
    <text evidence="1">The sequence shown here is derived from an EMBL/GenBank/DDBJ whole genome shotgun (WGS) entry which is preliminary data.</text>
</comment>
<dbReference type="InterPro" id="IPR050561">
    <property type="entry name" value="PTP"/>
</dbReference>
<reference evidence="1 2" key="1">
    <citation type="submission" date="2020-02" db="EMBL/GenBank/DDBJ databases">
        <title>Draft genome sequence of Haematococcus lacustris strain NIES-144.</title>
        <authorList>
            <person name="Morimoto D."/>
            <person name="Nakagawa S."/>
            <person name="Yoshida T."/>
            <person name="Sawayama S."/>
        </authorList>
    </citation>
    <scope>NUCLEOTIDE SEQUENCE [LARGE SCALE GENOMIC DNA]</scope>
    <source>
        <strain evidence="1 2">NIES-144</strain>
    </source>
</reference>